<dbReference type="KEGG" id="mjd:JDM601_1254"/>
<dbReference type="EMBL" id="CP002329">
    <property type="protein sequence ID" value="AEF35254.1"/>
    <property type="molecule type" value="Genomic_DNA"/>
</dbReference>
<gene>
    <name evidence="1" type="ordered locus">JDM601_1254</name>
</gene>
<sequence>MDAMISPIAKLLEAELAAQGVDVSTLGEADYAPAVRSFASRLSTRVTVAQAWAEHLGALADHKQVLALTGWTKQALHEAVKAHRVLRLQDDDKRFAYLVAGFDDNHPARPLLGLKEVLKPWAELDPRGWAAASWFMSPQPELGGRTPRDALVDNAMPADVAVLAEQAAARLAA</sequence>
<accession>F5YW07</accession>
<dbReference type="eggNOG" id="ENOG50310G3">
    <property type="taxonomic scope" value="Bacteria"/>
</dbReference>
<dbReference type="AlphaFoldDB" id="F5YW07"/>
<evidence type="ECO:0000313" key="1">
    <source>
        <dbReference type="EMBL" id="AEF35254.1"/>
    </source>
</evidence>
<dbReference type="Proteomes" id="UP000009224">
    <property type="component" value="Chromosome"/>
</dbReference>
<organism evidence="1 2">
    <name type="scientific">Mycolicibacter sinensis (strain JDM601)</name>
    <name type="common">Mycobacterium sinense</name>
    <dbReference type="NCBI Taxonomy" id="875328"/>
    <lineage>
        <taxon>Bacteria</taxon>
        <taxon>Bacillati</taxon>
        <taxon>Actinomycetota</taxon>
        <taxon>Actinomycetes</taxon>
        <taxon>Mycobacteriales</taxon>
        <taxon>Mycobacteriaceae</taxon>
        <taxon>Mycolicibacter</taxon>
    </lineage>
</organism>
<proteinExistence type="predicted"/>
<evidence type="ECO:0008006" key="3">
    <source>
        <dbReference type="Google" id="ProtNLM"/>
    </source>
</evidence>
<dbReference type="HOGENOM" id="CLU_1577266_0_0_11"/>
<evidence type="ECO:0000313" key="2">
    <source>
        <dbReference type="Proteomes" id="UP000009224"/>
    </source>
</evidence>
<dbReference type="STRING" id="875328.JDM601_1254"/>
<reference evidence="1 2" key="1">
    <citation type="journal article" date="2011" name="J. Bacteriol.">
        <title>Complete genome sequence of a novel clinical isolate, the nontuberculous Mycobacterium strain JDM601.</title>
        <authorList>
            <person name="Zhang Z.Y."/>
            <person name="Sun Z.Q."/>
            <person name="Wang Z.L."/>
            <person name="Wen Z.L."/>
            <person name="Sun Q.W."/>
            <person name="Zhu Z.Q."/>
            <person name="Song Y.Z."/>
            <person name="Zhao J.W."/>
            <person name="Wang H.H."/>
            <person name="Zhang S.L."/>
            <person name="Guo X.K."/>
        </authorList>
    </citation>
    <scope>NUCLEOTIDE SEQUENCE [LARGE SCALE GENOMIC DNA]</scope>
    <source>
        <strain evidence="1 2">JDM601</strain>
    </source>
</reference>
<protein>
    <recommendedName>
        <fullName evidence="3">Antitoxin Xre/MbcA/ParS-like toxin-binding domain-containing protein</fullName>
    </recommendedName>
</protein>
<name>F5YW07_MYCSD</name>
<keyword evidence="2" id="KW-1185">Reference proteome</keyword>